<evidence type="ECO:0000313" key="3">
    <source>
        <dbReference type="Proteomes" id="UP001139971"/>
    </source>
</evidence>
<evidence type="ECO:0000256" key="1">
    <source>
        <dbReference type="SAM" id="Phobius"/>
    </source>
</evidence>
<protein>
    <submittedName>
        <fullName evidence="2">SRPBCC family protein</fullName>
    </submittedName>
</protein>
<dbReference type="InterPro" id="IPR019587">
    <property type="entry name" value="Polyketide_cyclase/dehydratase"/>
</dbReference>
<dbReference type="SUPFAM" id="SSF55136">
    <property type="entry name" value="Probable bacterial effector-binding domain"/>
    <property type="match status" value="1"/>
</dbReference>
<proteinExistence type="predicted"/>
<dbReference type="CDD" id="cd07818">
    <property type="entry name" value="SRPBCC_1"/>
    <property type="match status" value="1"/>
</dbReference>
<feature type="transmembrane region" description="Helical" evidence="1">
    <location>
        <begin position="7"/>
        <end position="25"/>
    </location>
</feature>
<keyword evidence="1" id="KW-1133">Transmembrane helix</keyword>
<dbReference type="InterPro" id="IPR011256">
    <property type="entry name" value="Reg_factor_effector_dom_sf"/>
</dbReference>
<dbReference type="InterPro" id="IPR023393">
    <property type="entry name" value="START-like_dom_sf"/>
</dbReference>
<keyword evidence="1" id="KW-0812">Transmembrane</keyword>
<dbReference type="SUPFAM" id="SSF55961">
    <property type="entry name" value="Bet v1-like"/>
    <property type="match status" value="1"/>
</dbReference>
<dbReference type="Gene3D" id="3.20.80.10">
    <property type="entry name" value="Regulatory factor, effector binding domain"/>
    <property type="match status" value="1"/>
</dbReference>
<dbReference type="EMBL" id="JAOVZO020000001">
    <property type="protein sequence ID" value="MDC8011253.1"/>
    <property type="molecule type" value="Genomic_DNA"/>
</dbReference>
<keyword evidence="3" id="KW-1185">Reference proteome</keyword>
<accession>A0A9X3YI53</accession>
<dbReference type="Pfam" id="PF10604">
    <property type="entry name" value="Polyketide_cyc2"/>
    <property type="match status" value="1"/>
</dbReference>
<keyword evidence="1" id="KW-0472">Membrane</keyword>
<reference evidence="2" key="1">
    <citation type="submission" date="2023-02" db="EMBL/GenBank/DDBJ databases">
        <title>Tahibacter soli sp. nov. isolated from soil.</title>
        <authorList>
            <person name="Baek J.H."/>
            <person name="Lee J.K."/>
            <person name="Choi D.G."/>
            <person name="Jeon C.O."/>
        </authorList>
    </citation>
    <scope>NUCLEOTIDE SEQUENCE</scope>
    <source>
        <strain evidence="2">BL</strain>
    </source>
</reference>
<dbReference type="Gene3D" id="3.30.530.20">
    <property type="match status" value="1"/>
</dbReference>
<dbReference type="AlphaFoldDB" id="A0A9X3YI53"/>
<organism evidence="2 3">
    <name type="scientific">Tahibacter soli</name>
    <dbReference type="NCBI Taxonomy" id="2983605"/>
    <lineage>
        <taxon>Bacteria</taxon>
        <taxon>Pseudomonadati</taxon>
        <taxon>Pseudomonadota</taxon>
        <taxon>Gammaproteobacteria</taxon>
        <taxon>Lysobacterales</taxon>
        <taxon>Rhodanobacteraceae</taxon>
        <taxon>Tahibacter</taxon>
    </lineage>
</organism>
<dbReference type="Proteomes" id="UP001139971">
    <property type="component" value="Unassembled WGS sequence"/>
</dbReference>
<comment type="caution">
    <text evidence="2">The sequence shown here is derived from an EMBL/GenBank/DDBJ whole genome shotgun (WGS) entry which is preliminary data.</text>
</comment>
<name>A0A9X3YI53_9GAMM</name>
<gene>
    <name evidence="2" type="ORF">OD750_001690</name>
</gene>
<dbReference type="RefSeq" id="WP_263543726.1">
    <property type="nucleotide sequence ID" value="NZ_JAOVZO020000001.1"/>
</dbReference>
<evidence type="ECO:0000313" key="2">
    <source>
        <dbReference type="EMBL" id="MDC8011253.1"/>
    </source>
</evidence>
<sequence length="343" mass="37025">MRWVLRLVVYLLVAIVAAIGVAFVLPSTSHVERSITIDRPASQIHLLLSGFRRFNEWSPWFGRDPNATYTLSGPARGIGAKLAWASAQADVGTGSQTVVALAPNESVDIELEFEGYGKSAARFALAPNGVGTRVTWSFDGRHPLAFDGAFVRNVIGRYMGLAMDRMVGPDYEAGLAKLKRLVESFPNVDVAGVAPEVVELPPRKIVTVTGTVSLDDPALVAKSLRDAFAQVWRFASDNKLAIEGERLTLTRASDGASWTYDAGVGAAWDVMPQDALVLGRQVPAGRAVRVSYVGPLKGLSKVVQQAHGWIAVQGWKTRDMTLQEYSGDLDAPDLKVVVSIPVE</sequence>